<dbReference type="InterPro" id="IPR032254">
    <property type="entry name" value="DUF4828"/>
</dbReference>
<name>A0A192H3Q6_9LACO</name>
<dbReference type="OrthoDB" id="2246468at2"/>
<sequence length="128" mass="14711">MRLKKWATGGVGFIKQLTTYLTRRPTKTPPVKQANLTSFYIGTWTFYDEQQKRHHTFQVSSHLTIKIDGKPLAGKIIKLTAKQLLFLDQYGYELLITADEQQPATIFDEADQRTYPIAHLKKDVTKGI</sequence>
<evidence type="ECO:0000313" key="2">
    <source>
        <dbReference type="Proteomes" id="UP000078582"/>
    </source>
</evidence>
<dbReference type="GeneID" id="42983021"/>
<gene>
    <name evidence="1" type="ORF">AYR53_12190</name>
</gene>
<dbReference type="KEGG" id="lbt:AYR52_07460"/>
<protein>
    <submittedName>
        <fullName evidence="1">Uncharacterized protein</fullName>
    </submittedName>
</protein>
<dbReference type="EMBL" id="CP014873">
    <property type="protein sequence ID" value="ANK63454.1"/>
    <property type="molecule type" value="Genomic_DNA"/>
</dbReference>
<dbReference type="AlphaFoldDB" id="A0A192H3Q6"/>
<keyword evidence="2" id="KW-1185">Reference proteome</keyword>
<dbReference type="Proteomes" id="UP000078582">
    <property type="component" value="Chromosome"/>
</dbReference>
<proteinExistence type="predicted"/>
<organism evidence="1 2">
    <name type="scientific">Loigolactobacillus backii</name>
    <dbReference type="NCBI Taxonomy" id="375175"/>
    <lineage>
        <taxon>Bacteria</taxon>
        <taxon>Bacillati</taxon>
        <taxon>Bacillota</taxon>
        <taxon>Bacilli</taxon>
        <taxon>Lactobacillales</taxon>
        <taxon>Lactobacillaceae</taxon>
        <taxon>Loigolactobacillus</taxon>
    </lineage>
</organism>
<evidence type="ECO:0000313" key="1">
    <source>
        <dbReference type="EMBL" id="ANK63454.1"/>
    </source>
</evidence>
<accession>A0A192H3Q6</accession>
<reference evidence="1 2" key="1">
    <citation type="submission" date="2016-03" db="EMBL/GenBank/DDBJ databases">
        <title>Pediococcus and Lactobacillus from brewery environment - whole genome sequencing and assembly.</title>
        <authorList>
            <person name="Behr J."/>
            <person name="Geissler A.J."/>
            <person name="Vogel R.F."/>
        </authorList>
    </citation>
    <scope>NUCLEOTIDE SEQUENCE [LARGE SCALE GENOMIC DNA]</scope>
    <source>
        <strain evidence="1 2">TMW 1.1989</strain>
    </source>
</reference>
<dbReference type="Pfam" id="PF16110">
    <property type="entry name" value="DUF4828"/>
    <property type="match status" value="1"/>
</dbReference>
<dbReference type="RefSeq" id="WP_068225431.1">
    <property type="nucleotide sequence ID" value="NZ_CP014623.1"/>
</dbReference>
<dbReference type="STRING" id="375175.AYR53_12190"/>